<dbReference type="PANTHER" id="PTHR13887">
    <property type="entry name" value="GLUTATHIONE S-TRANSFERASE KAPPA"/>
    <property type="match status" value="1"/>
</dbReference>
<dbReference type="GO" id="GO:0016491">
    <property type="term" value="F:oxidoreductase activity"/>
    <property type="evidence" value="ECO:0007669"/>
    <property type="project" value="UniProtKB-KW"/>
</dbReference>
<evidence type="ECO:0000256" key="1">
    <source>
        <dbReference type="ARBA" id="ARBA00005791"/>
    </source>
</evidence>
<dbReference type="Proteomes" id="UP000034320">
    <property type="component" value="Unassembled WGS sequence"/>
</dbReference>
<dbReference type="PROSITE" id="PS51352">
    <property type="entry name" value="THIOREDOXIN_2"/>
    <property type="match status" value="1"/>
</dbReference>
<evidence type="ECO:0000256" key="4">
    <source>
        <dbReference type="ARBA" id="ARBA00023157"/>
    </source>
</evidence>
<keyword evidence="2" id="KW-0732">Signal</keyword>
<name>A0A0G1BI57_9BACT</name>
<dbReference type="PANTHER" id="PTHR13887:SF14">
    <property type="entry name" value="DISULFIDE BOND FORMATION PROTEIN D"/>
    <property type="match status" value="1"/>
</dbReference>
<dbReference type="AlphaFoldDB" id="A0A0G1BI57"/>
<keyword evidence="5" id="KW-0676">Redox-active center</keyword>
<keyword evidence="6" id="KW-0812">Transmembrane</keyword>
<evidence type="ECO:0000256" key="2">
    <source>
        <dbReference type="ARBA" id="ARBA00022729"/>
    </source>
</evidence>
<keyword evidence="4" id="KW-1015">Disulfide bond</keyword>
<dbReference type="Pfam" id="PF13462">
    <property type="entry name" value="Thioredoxin_4"/>
    <property type="match status" value="2"/>
</dbReference>
<evidence type="ECO:0000313" key="9">
    <source>
        <dbReference type="Proteomes" id="UP000034320"/>
    </source>
</evidence>
<comment type="similarity">
    <text evidence="1">Belongs to the thioredoxin family. DsbA subfamily.</text>
</comment>
<protein>
    <submittedName>
        <fullName evidence="8">Thiol:disulfide interchange protein DsbA</fullName>
    </submittedName>
</protein>
<organism evidence="8 9">
    <name type="scientific">Candidatus Gottesmanbacteria bacterium GW2011_GWA2_42_18</name>
    <dbReference type="NCBI Taxonomy" id="1618442"/>
    <lineage>
        <taxon>Bacteria</taxon>
        <taxon>Candidatus Gottesmaniibacteriota</taxon>
    </lineage>
</organism>
<dbReference type="SUPFAM" id="SSF52833">
    <property type="entry name" value="Thioredoxin-like"/>
    <property type="match status" value="1"/>
</dbReference>
<evidence type="ECO:0000256" key="6">
    <source>
        <dbReference type="SAM" id="Phobius"/>
    </source>
</evidence>
<evidence type="ECO:0000259" key="7">
    <source>
        <dbReference type="PROSITE" id="PS51352"/>
    </source>
</evidence>
<evidence type="ECO:0000256" key="5">
    <source>
        <dbReference type="ARBA" id="ARBA00023284"/>
    </source>
</evidence>
<dbReference type="Gene3D" id="3.40.30.10">
    <property type="entry name" value="Glutaredoxin"/>
    <property type="match status" value="1"/>
</dbReference>
<feature type="transmembrane region" description="Helical" evidence="6">
    <location>
        <begin position="7"/>
        <end position="27"/>
    </location>
</feature>
<gene>
    <name evidence="8" type="ORF">UV09_C0024G0011</name>
</gene>
<feature type="domain" description="Thioredoxin" evidence="7">
    <location>
        <begin position="198"/>
        <end position="407"/>
    </location>
</feature>
<comment type="caution">
    <text evidence="8">The sequence shown here is derived from an EMBL/GenBank/DDBJ whole genome shotgun (WGS) entry which is preliminary data.</text>
</comment>
<keyword evidence="6" id="KW-0472">Membrane</keyword>
<dbReference type="InterPro" id="IPR012336">
    <property type="entry name" value="Thioredoxin-like_fold"/>
</dbReference>
<reference evidence="8 9" key="1">
    <citation type="journal article" date="2015" name="Nature">
        <title>rRNA introns, odd ribosomes, and small enigmatic genomes across a large radiation of phyla.</title>
        <authorList>
            <person name="Brown C.T."/>
            <person name="Hug L.A."/>
            <person name="Thomas B.C."/>
            <person name="Sharon I."/>
            <person name="Castelle C.J."/>
            <person name="Singh A."/>
            <person name="Wilkins M.J."/>
            <person name="Williams K.H."/>
            <person name="Banfield J.F."/>
        </authorList>
    </citation>
    <scope>NUCLEOTIDE SEQUENCE [LARGE SCALE GENOMIC DNA]</scope>
</reference>
<accession>A0A0G1BI57</accession>
<dbReference type="InterPro" id="IPR036249">
    <property type="entry name" value="Thioredoxin-like_sf"/>
</dbReference>
<evidence type="ECO:0000313" key="8">
    <source>
        <dbReference type="EMBL" id="KKS45996.1"/>
    </source>
</evidence>
<dbReference type="EMBL" id="LCDD01000024">
    <property type="protein sequence ID" value="KKS45996.1"/>
    <property type="molecule type" value="Genomic_DNA"/>
</dbReference>
<dbReference type="InterPro" id="IPR013766">
    <property type="entry name" value="Thioredoxin_domain"/>
</dbReference>
<keyword evidence="6" id="KW-1133">Transmembrane helix</keyword>
<proteinExistence type="inferred from homology"/>
<sequence>MKLVIPFKLILIILGILAVAAIILKFISSQNSIPFLSGDDSLVKTADWNVRADFDKGNDPYKDLEVEVVKNDGTRAQVRTSFTKQGKCEVLEVDPAKQYQEGESYAAYKEEGFLDFTKEDLYLLEAMGIIKNETWGPKILDDKQWKRCYDVSEYVNISSRWKRNGLTTDTNFMPAKEQEKLGFKLTEQMIEEAQLKLTPTTNPMPTATKSTTTVELKVADDDPILGSRDAKVTVISFQDFQCPFCGAFNGFETSASKMLKEKDSAWQATLPNLKKEYIEKGKVAYVWKDNPILGDESRWAAEAARCAQDQGKFWEYHDYLFAHQKGKNQGAFSKENLKKVATELKLNSSEFGKCLDSNKYEKKIEAALAIATEAKAIGTPTTFVNGQPLPGAYSYTALKELIEKELK</sequence>
<keyword evidence="3" id="KW-0560">Oxidoreductase</keyword>
<evidence type="ECO:0000256" key="3">
    <source>
        <dbReference type="ARBA" id="ARBA00023002"/>
    </source>
</evidence>